<accession>A0A6C0F395</accession>
<proteinExistence type="predicted"/>
<evidence type="ECO:0008006" key="2">
    <source>
        <dbReference type="Google" id="ProtNLM"/>
    </source>
</evidence>
<reference evidence="1" key="1">
    <citation type="journal article" date="2020" name="Nature">
        <title>Giant virus diversity and host interactions through global metagenomics.</title>
        <authorList>
            <person name="Schulz F."/>
            <person name="Roux S."/>
            <person name="Paez-Espino D."/>
            <person name="Jungbluth S."/>
            <person name="Walsh D.A."/>
            <person name="Denef V.J."/>
            <person name="McMahon K.D."/>
            <person name="Konstantinidis K.T."/>
            <person name="Eloe-Fadrosh E.A."/>
            <person name="Kyrpides N.C."/>
            <person name="Woyke T."/>
        </authorList>
    </citation>
    <scope>NUCLEOTIDE SEQUENCE</scope>
    <source>
        <strain evidence="1">GVMAG-M-3300009180-45</strain>
    </source>
</reference>
<sequence length="263" mass="30107">MGRPMVFCLDHTNGFFATFFIMCNAYIASKKMGSPFYITHSHWSYAYDQGWHDYFVTLRPPPLLPRLYNPIKVGCDLARFYKPDFPLAEYITCIRELFVLKPDLRRRVDALVATMPPDYIAVFVRRGDKLNEEAHYISFADIVRLIPHSNTSTFFIQTDDYGVVEEAARTLPLARIVCTVPSTKRGSFHGTRRSPRQIREETEEMLVGLSVCLRSSSCWSDATSNVGRFLKLANPGVHIYPEDFTVNPSYVMCPAWAIKDPNV</sequence>
<dbReference type="AlphaFoldDB" id="A0A6C0F395"/>
<organism evidence="1">
    <name type="scientific">viral metagenome</name>
    <dbReference type="NCBI Taxonomy" id="1070528"/>
    <lineage>
        <taxon>unclassified sequences</taxon>
        <taxon>metagenomes</taxon>
        <taxon>organismal metagenomes</taxon>
    </lineage>
</organism>
<evidence type="ECO:0000313" key="1">
    <source>
        <dbReference type="EMBL" id="QHT35572.1"/>
    </source>
</evidence>
<dbReference type="EMBL" id="MN739023">
    <property type="protein sequence ID" value="QHT35572.1"/>
    <property type="molecule type" value="Genomic_DNA"/>
</dbReference>
<protein>
    <recommendedName>
        <fullName evidence="2">Glycosyltransferase</fullName>
    </recommendedName>
</protein>
<dbReference type="Gene3D" id="3.40.50.11350">
    <property type="match status" value="1"/>
</dbReference>
<name>A0A6C0F395_9ZZZZ</name>